<dbReference type="SUPFAM" id="SSF46934">
    <property type="entry name" value="UBA-like"/>
    <property type="match status" value="1"/>
</dbReference>
<evidence type="ECO:0000313" key="4">
    <source>
        <dbReference type="Proteomes" id="UP000234323"/>
    </source>
</evidence>
<organism evidence="3 4">
    <name type="scientific">Rhizophagus irregularis</name>
    <dbReference type="NCBI Taxonomy" id="588596"/>
    <lineage>
        <taxon>Eukaryota</taxon>
        <taxon>Fungi</taxon>
        <taxon>Fungi incertae sedis</taxon>
        <taxon>Mucoromycota</taxon>
        <taxon>Glomeromycotina</taxon>
        <taxon>Glomeromycetes</taxon>
        <taxon>Glomerales</taxon>
        <taxon>Glomeraceae</taxon>
        <taxon>Rhizophagus</taxon>
    </lineage>
</organism>
<dbReference type="VEuPathDB" id="FungiDB:RhiirA1_422785"/>
<gene>
    <name evidence="3" type="ORF">RhiirA4_33485</name>
</gene>
<comment type="caution">
    <text evidence="3">The sequence shown here is derived from an EMBL/GenBank/DDBJ whole genome shotgun (WGS) entry which is preliminary data.</text>
</comment>
<reference evidence="3 4" key="1">
    <citation type="submission" date="2015-10" db="EMBL/GenBank/DDBJ databases">
        <title>Genome analyses suggest a sexual origin of heterokaryosis in a supposedly ancient asexual fungus.</title>
        <authorList>
            <person name="Ropars J."/>
            <person name="Sedzielewska K."/>
            <person name="Noel J."/>
            <person name="Charron P."/>
            <person name="Farinelli L."/>
            <person name="Marton T."/>
            <person name="Kruger M."/>
            <person name="Pelin A."/>
            <person name="Brachmann A."/>
            <person name="Corradi N."/>
        </authorList>
    </citation>
    <scope>NUCLEOTIDE SEQUENCE [LARGE SCALE GENOMIC DNA]</scope>
    <source>
        <strain evidence="3 4">A4</strain>
    </source>
</reference>
<dbReference type="PROSITE" id="PS50030">
    <property type="entry name" value="UBA"/>
    <property type="match status" value="1"/>
</dbReference>
<evidence type="ECO:0000256" key="1">
    <source>
        <dbReference type="SAM" id="MobiDB-lite"/>
    </source>
</evidence>
<feature type="region of interest" description="Disordered" evidence="1">
    <location>
        <begin position="85"/>
        <end position="116"/>
    </location>
</feature>
<dbReference type="VEuPathDB" id="FungiDB:FUN_000394"/>
<evidence type="ECO:0000313" key="3">
    <source>
        <dbReference type="EMBL" id="PKY52977.1"/>
    </source>
</evidence>
<dbReference type="AlphaFoldDB" id="A0A2I1H284"/>
<dbReference type="Proteomes" id="UP000234323">
    <property type="component" value="Unassembled WGS sequence"/>
</dbReference>
<feature type="domain" description="UBA" evidence="2">
    <location>
        <begin position="313"/>
        <end position="361"/>
    </location>
</feature>
<name>A0A2I1H284_9GLOM</name>
<dbReference type="InterPro" id="IPR009060">
    <property type="entry name" value="UBA-like_sf"/>
</dbReference>
<feature type="region of interest" description="Disordered" evidence="1">
    <location>
        <begin position="136"/>
        <end position="282"/>
    </location>
</feature>
<keyword evidence="4" id="KW-1185">Reference proteome</keyword>
<dbReference type="Gene3D" id="1.10.8.10">
    <property type="entry name" value="DNA helicase RuvA subunit, C-terminal domain"/>
    <property type="match status" value="1"/>
</dbReference>
<proteinExistence type="predicted"/>
<sequence length="361" mass="40821">MSEIQVWENVLKWGLAQNPGLSSNPSNYSKDDFNSLKNTLQSCIPFIRFYNLTSQEFSDHILPYKEVLPEELYMDLLKTFLSLNPNSKPGHKSNPRMTKEITPPSPPKPSVSYFNEPPRLSSNPFEAFLNLNSLNPNSNPIHKSNPRMTKEITPPSPPKPSVSYFNEPPRLSSGPFEAFFNPSHKSDSSSPFKEIAPPPPLKPSYSYHKSNPHNAKKIAPPLPLKSSYSNPRNTKKIAPPPPLKSSYSNPRNTKKIAPPPPLKPSYSYSTNDLGIQSPSSSNYNGDLFDSSASIYQKTKMNPWKDVQKSLPVELDQEFSEEYQEKLIHLVNMGFDNEEENLKALKEFNGELDRVIENLLKM</sequence>
<dbReference type="SMART" id="SM00165">
    <property type="entry name" value="UBA"/>
    <property type="match status" value="1"/>
</dbReference>
<evidence type="ECO:0000259" key="2">
    <source>
        <dbReference type="PROSITE" id="PS50030"/>
    </source>
</evidence>
<dbReference type="EMBL" id="LLXI01001304">
    <property type="protein sequence ID" value="PKY52977.1"/>
    <property type="molecule type" value="Genomic_DNA"/>
</dbReference>
<dbReference type="InterPro" id="IPR015940">
    <property type="entry name" value="UBA"/>
</dbReference>
<feature type="compositionally biased region" description="Polar residues" evidence="1">
    <location>
        <begin position="270"/>
        <end position="282"/>
    </location>
</feature>
<dbReference type="VEuPathDB" id="FungiDB:RhiirFUN_017773"/>
<accession>A0A2I1H284</accession>
<protein>
    <recommendedName>
        <fullName evidence="2">UBA domain-containing protein</fullName>
    </recommendedName>
</protein>